<evidence type="ECO:0000256" key="4">
    <source>
        <dbReference type="ARBA" id="ARBA00023235"/>
    </source>
</evidence>
<feature type="domain" description="THUMP" evidence="6">
    <location>
        <begin position="75"/>
        <end position="194"/>
    </location>
</feature>
<dbReference type="Gene3D" id="3.30.70.2510">
    <property type="match status" value="1"/>
</dbReference>
<dbReference type="InterPro" id="IPR020103">
    <property type="entry name" value="PsdUridine_synth_cat_dom_sf"/>
</dbReference>
<keyword evidence="4 5" id="KW-0413">Isomerase</keyword>
<protein>
    <recommendedName>
        <fullName evidence="5">tRNA pseudouridine synthase Pus10</fullName>
        <ecNumber evidence="5">5.4.99.25</ecNumber>
    </recommendedName>
    <alternativeName>
        <fullName evidence="5">tRNA pseudouridine 54/55 synthase</fullName>
        <shortName evidence="5">Psi54/55 synthase</shortName>
    </alternativeName>
</protein>
<dbReference type="InterPro" id="IPR055174">
    <property type="entry name" value="Pus10_THUMP_arc"/>
</dbReference>
<comment type="catalytic activity">
    <reaction evidence="5">
        <text>uridine(54) in tRNA = pseudouridine(54) in tRNA</text>
        <dbReference type="Rhea" id="RHEA:57876"/>
        <dbReference type="Rhea" id="RHEA-COMP:10193"/>
        <dbReference type="Rhea" id="RHEA-COMP:14141"/>
        <dbReference type="ChEBI" id="CHEBI:65314"/>
        <dbReference type="ChEBI" id="CHEBI:65315"/>
    </reaction>
</comment>
<evidence type="ECO:0000313" key="7">
    <source>
        <dbReference type="EMBL" id="HGL41500.1"/>
    </source>
</evidence>
<dbReference type="Pfam" id="PF21238">
    <property type="entry name" value="Pus10_C"/>
    <property type="match status" value="1"/>
</dbReference>
<gene>
    <name evidence="5" type="primary">pus10</name>
    <name evidence="8" type="ORF">ENT82_04095</name>
    <name evidence="7" type="ORF">ENU43_07565</name>
</gene>
<dbReference type="EMBL" id="DTCM01000088">
    <property type="protein sequence ID" value="HGL41500.1"/>
    <property type="molecule type" value="Genomic_DNA"/>
</dbReference>
<reference evidence="8" key="1">
    <citation type="journal article" date="2020" name="mSystems">
        <title>Genome- and Community-Level Interaction Insights into Carbon Utilization and Element Cycling Functions of Hydrothermarchaeota in Hydrothermal Sediment.</title>
        <authorList>
            <person name="Zhou Z."/>
            <person name="Liu Y."/>
            <person name="Xu W."/>
            <person name="Pan J."/>
            <person name="Luo Z.H."/>
            <person name="Li M."/>
        </authorList>
    </citation>
    <scope>NUCLEOTIDE SEQUENCE [LARGE SCALE GENOMIC DNA]</scope>
    <source>
        <strain evidence="8">SpSt-613</strain>
        <strain evidence="7">SpSt-669</strain>
    </source>
</reference>
<dbReference type="GO" id="GO:0160148">
    <property type="term" value="F:tRNA pseudouridine(55) synthase activity"/>
    <property type="evidence" value="ECO:0007669"/>
    <property type="project" value="UniProtKB-EC"/>
</dbReference>
<dbReference type="Gene3D" id="3.30.70.3190">
    <property type="match status" value="1"/>
</dbReference>
<feature type="binding site" evidence="5">
    <location>
        <position position="331"/>
    </location>
    <ligand>
        <name>substrate</name>
    </ligand>
</feature>
<dbReference type="SUPFAM" id="SSF55120">
    <property type="entry name" value="Pseudouridine synthase"/>
    <property type="match status" value="1"/>
</dbReference>
<proteinExistence type="inferred from homology"/>
<keyword evidence="2 5" id="KW-0819">tRNA processing</keyword>
<organism evidence="8">
    <name type="scientific">Caldiarchaeum subterraneum</name>
    <dbReference type="NCBI Taxonomy" id="311458"/>
    <lineage>
        <taxon>Archaea</taxon>
        <taxon>Nitrososphaerota</taxon>
        <taxon>Candidatus Caldarchaeales</taxon>
        <taxon>Candidatus Caldarchaeaceae</taxon>
        <taxon>Candidatus Caldarchaeum</taxon>
    </lineage>
</organism>
<comment type="similarity">
    <text evidence="1 5">Belongs to the pseudouridine synthase Pus10 family.</text>
</comment>
<dbReference type="GO" id="GO:0031119">
    <property type="term" value="P:tRNA pseudouridine synthesis"/>
    <property type="evidence" value="ECO:0007669"/>
    <property type="project" value="UniProtKB-UniRule"/>
</dbReference>
<dbReference type="InterPro" id="IPR004114">
    <property type="entry name" value="THUMP_dom"/>
</dbReference>
<dbReference type="FunFam" id="3.30.70.2510:FF:000001">
    <property type="entry name" value="tRNA pseudouridine synthase Pus10"/>
    <property type="match status" value="1"/>
</dbReference>
<name>A0A7C4I3D6_CALS0</name>
<comment type="caution">
    <text evidence="8">The sequence shown here is derived from an EMBL/GenBank/DDBJ whole genome shotgun (WGS) entry which is preliminary data.</text>
</comment>
<dbReference type="InterPro" id="IPR048741">
    <property type="entry name" value="Pus10-like_C"/>
</dbReference>
<evidence type="ECO:0000256" key="2">
    <source>
        <dbReference type="ARBA" id="ARBA00022694"/>
    </source>
</evidence>
<evidence type="ECO:0000313" key="8">
    <source>
        <dbReference type="EMBL" id="HGN90293.1"/>
    </source>
</evidence>
<keyword evidence="3 5" id="KW-0694">RNA-binding</keyword>
<dbReference type="EC" id="5.4.99.25" evidence="5"/>
<dbReference type="InterPro" id="IPR039894">
    <property type="entry name" value="Pus10-like"/>
</dbReference>
<sequence length="439" mass="49433">MDKLSTILDDVLLLLRSEALCDYCLGRQFARIHPEISNRDKGRILKIALLLNAVKKRDADTLFVLASNGGLDEAVKYVAEAGRSVEKRVCGLCHGLMDETVFRKAAEKAAELLHDTEFETFLVGARASGDVVNTEDRLRALAGLTEGENIRNEIKREISRVFANLTGKKLDYSSPDVVITVDLFRDKVEAFPNPVFISGRYLKHSRELPQSPWHCKKCWGRGCQECGYTGRLYPTSVAELVGEPAKTLYQAAGYKFHAAGREDVDALVEGEGRPFILELKRPRRRNIPLDHVQQHINTKTRGLVTVYLEAYTTRRHVRQIKLSASTAAKTYLLKAVYDADLNPDKVKELETRFRNMVVEQLTPLRVLRRRAEKLRRKTVYSVEAELVDSRTALFRINCQGGLYVKELVTGDGGRTKPSFAEVLGFVPVAMELTVLRVEA</sequence>
<dbReference type="NCBIfam" id="TIGR01213">
    <property type="entry name" value="pseudo_Pus10arc"/>
    <property type="match status" value="1"/>
</dbReference>
<feature type="binding site" evidence="5">
    <location>
        <position position="403"/>
    </location>
    <ligand>
        <name>substrate</name>
    </ligand>
</feature>
<evidence type="ECO:0000259" key="6">
    <source>
        <dbReference type="PROSITE" id="PS51165"/>
    </source>
</evidence>
<evidence type="ECO:0000256" key="1">
    <source>
        <dbReference type="ARBA" id="ARBA00009652"/>
    </source>
</evidence>
<dbReference type="EMBL" id="DTAD01000039">
    <property type="protein sequence ID" value="HGN90293.1"/>
    <property type="molecule type" value="Genomic_DNA"/>
</dbReference>
<comment type="catalytic activity">
    <reaction evidence="5">
        <text>uridine(55) in tRNA = pseudouridine(55) in tRNA</text>
        <dbReference type="Rhea" id="RHEA:42532"/>
        <dbReference type="Rhea" id="RHEA-COMP:10101"/>
        <dbReference type="Rhea" id="RHEA-COMP:10102"/>
        <dbReference type="ChEBI" id="CHEBI:65314"/>
        <dbReference type="ChEBI" id="CHEBI:65315"/>
        <dbReference type="EC" id="5.4.99.25"/>
    </reaction>
</comment>
<dbReference type="PANTHER" id="PTHR21568">
    <property type="entry name" value="TRNA PSEUDOURIDINE SYNTHASE PUS10"/>
    <property type="match status" value="1"/>
</dbReference>
<comment type="function">
    <text evidence="5">Responsible for synthesis of pseudouridine from uracil-54 and uracil-55 in the psi GC loop of transfer RNAs.</text>
</comment>
<dbReference type="PANTHER" id="PTHR21568:SF0">
    <property type="entry name" value="TRNA PSEUDOURIDINE SYNTHASE PUS10"/>
    <property type="match status" value="1"/>
</dbReference>
<evidence type="ECO:0000256" key="3">
    <source>
        <dbReference type="ARBA" id="ARBA00022884"/>
    </source>
</evidence>
<accession>A0A7C4I3D6</accession>
<dbReference type="InterPro" id="IPR005912">
    <property type="entry name" value="Pus10"/>
</dbReference>
<dbReference type="GO" id="GO:0000049">
    <property type="term" value="F:tRNA binding"/>
    <property type="evidence" value="ECO:0007669"/>
    <property type="project" value="InterPro"/>
</dbReference>
<dbReference type="AlphaFoldDB" id="A0A7C4I3D6"/>
<dbReference type="HAMAP" id="MF_01893">
    <property type="entry name" value="Pus10_arch"/>
    <property type="match status" value="1"/>
</dbReference>
<evidence type="ECO:0000256" key="5">
    <source>
        <dbReference type="HAMAP-Rule" id="MF_01893"/>
    </source>
</evidence>
<dbReference type="Pfam" id="PF22023">
    <property type="entry name" value="Pus10_THUMP_arc"/>
    <property type="match status" value="1"/>
</dbReference>
<dbReference type="PROSITE" id="PS51165">
    <property type="entry name" value="THUMP"/>
    <property type="match status" value="1"/>
</dbReference>
<feature type="active site" description="Nucleophile" evidence="5">
    <location>
        <position position="263"/>
    </location>
</feature>